<name>A0A2H5BN31_9CAUD</name>
<organism evidence="1 2">
    <name type="scientific">Klebsiella phage Menlow</name>
    <dbReference type="NCBI Taxonomy" id="2054273"/>
    <lineage>
        <taxon>Viruses</taxon>
        <taxon>Duplodnaviria</taxon>
        <taxon>Heunggongvirae</taxon>
        <taxon>Uroviricota</taxon>
        <taxon>Caudoviricetes</taxon>
        <taxon>Pantevenvirales</taxon>
        <taxon>Ackermannviridae</taxon>
        <taxon>Taipeivirus</taxon>
        <taxon>Taipeivirus menlow</taxon>
    </lineage>
</organism>
<accession>A0A2H5BN31</accession>
<evidence type="ECO:0000313" key="1">
    <source>
        <dbReference type="EMBL" id="AUG87727.1"/>
    </source>
</evidence>
<keyword evidence="2" id="KW-1185">Reference proteome</keyword>
<protein>
    <submittedName>
        <fullName evidence="1">Uncharacterized protein</fullName>
    </submittedName>
</protein>
<dbReference type="EMBL" id="MG428990">
    <property type="protein sequence ID" value="AUG87727.1"/>
    <property type="molecule type" value="Genomic_DNA"/>
</dbReference>
<evidence type="ECO:0000313" key="2">
    <source>
        <dbReference type="Proteomes" id="UP000241701"/>
    </source>
</evidence>
<sequence length="74" mass="8163">MTDTAKMKCIHASNLLGDAAFINGNTYEAHRENGKVFVKCEIGMDIQLQVRSGLDGKSVWACEGENGTYHFVKI</sequence>
<proteinExistence type="predicted"/>
<gene>
    <name evidence="1" type="ORF">CPT_Menlow_021</name>
</gene>
<dbReference type="Proteomes" id="UP000241701">
    <property type="component" value="Segment"/>
</dbReference>
<reference evidence="2" key="1">
    <citation type="submission" date="2017-11" db="EMBL/GenBank/DDBJ databases">
        <title>Complete Genome of Klebsiella pneumoniae Myophage Menlow.</title>
        <authorList>
            <person name="Newkirk H.N."/>
            <person name="Lessor L."/>
            <person name="Liu M."/>
        </authorList>
    </citation>
    <scope>NUCLEOTIDE SEQUENCE [LARGE SCALE GENOMIC DNA]</scope>
</reference>